<dbReference type="PANTHER" id="PTHR30503:SF3">
    <property type="entry name" value="INNER MEMBRANE PROTEIN YEDI"/>
    <property type="match status" value="1"/>
</dbReference>
<dbReference type="Pfam" id="PF05661">
    <property type="entry name" value="DUF808"/>
    <property type="match status" value="1"/>
</dbReference>
<dbReference type="PIRSF" id="PIRSF016660">
    <property type="entry name" value="YedI"/>
    <property type="match status" value="1"/>
</dbReference>
<name>A0A4U0YST9_9GAMM</name>
<comment type="caution">
    <text evidence="2">The sequence shown here is derived from an EMBL/GenBank/DDBJ whole genome shotgun (WGS) entry which is preliminary data.</text>
</comment>
<proteinExistence type="predicted"/>
<evidence type="ECO:0000313" key="2">
    <source>
        <dbReference type="EMBL" id="TKA93699.1"/>
    </source>
</evidence>
<feature type="transmembrane region" description="Helical" evidence="1">
    <location>
        <begin position="176"/>
        <end position="197"/>
    </location>
</feature>
<accession>A0A4U0YST9</accession>
<dbReference type="PANTHER" id="PTHR30503">
    <property type="entry name" value="INNER MEMBRANE PROTEIN YEDI"/>
    <property type="match status" value="1"/>
</dbReference>
<organism evidence="2 3">
    <name type="scientific">Halopseudomonas bauzanensis</name>
    <dbReference type="NCBI Taxonomy" id="653930"/>
    <lineage>
        <taxon>Bacteria</taxon>
        <taxon>Pseudomonadati</taxon>
        <taxon>Pseudomonadota</taxon>
        <taxon>Gammaproteobacteria</taxon>
        <taxon>Pseudomonadales</taxon>
        <taxon>Pseudomonadaceae</taxon>
        <taxon>Halopseudomonas</taxon>
    </lineage>
</organism>
<feature type="transmembrane region" description="Helical" evidence="1">
    <location>
        <begin position="267"/>
        <end position="300"/>
    </location>
</feature>
<evidence type="ECO:0000256" key="1">
    <source>
        <dbReference type="SAM" id="Phobius"/>
    </source>
</evidence>
<gene>
    <name evidence="2" type="ORF">FA869_01505</name>
</gene>
<sequence>MLPLASSLLALFDDIATLLDDVSVMSKLAARKTAGVLGDDLALNAQQVTGVRADRELPVVWAVMRGSFRNKFILVPGALLISAFIPWLITPLLMLGGAFLCYEGFEKLAHRFFHDDTERRAQKLEALADPNRDMVAFEKTRIRGAVRTDFILSAEIIAITLGTVATATFLTQVLVLSTIALAVTVGVYGLVAGIVKLDDVGLALTERGSTALQKIGHGLLWLAPWLMKTLSVVGTAAMFMVGGGILTHGFHALGHWIENTAEHTVDLPWIGSVLGGVLPTLMSAGVGILAGAVIFGVIMLGGKLFDRREAH</sequence>
<feature type="transmembrane region" description="Helical" evidence="1">
    <location>
        <begin position="150"/>
        <end position="170"/>
    </location>
</feature>
<evidence type="ECO:0000313" key="3">
    <source>
        <dbReference type="Proteomes" id="UP000305198"/>
    </source>
</evidence>
<protein>
    <submittedName>
        <fullName evidence="2">DUF808 domain-containing protein</fullName>
    </submittedName>
</protein>
<dbReference type="Proteomes" id="UP000305198">
    <property type="component" value="Unassembled WGS sequence"/>
</dbReference>
<feature type="transmembrane region" description="Helical" evidence="1">
    <location>
        <begin position="218"/>
        <end position="247"/>
    </location>
</feature>
<keyword evidence="1" id="KW-0812">Transmembrane</keyword>
<dbReference type="AlphaFoldDB" id="A0A4U0YST9"/>
<dbReference type="EMBL" id="SWAV01000001">
    <property type="protein sequence ID" value="TKA93699.1"/>
    <property type="molecule type" value="Genomic_DNA"/>
</dbReference>
<dbReference type="GO" id="GO:0005886">
    <property type="term" value="C:plasma membrane"/>
    <property type="evidence" value="ECO:0007669"/>
    <property type="project" value="TreeGrafter"/>
</dbReference>
<feature type="transmembrane region" description="Helical" evidence="1">
    <location>
        <begin position="73"/>
        <end position="102"/>
    </location>
</feature>
<keyword evidence="1" id="KW-0472">Membrane</keyword>
<reference evidence="2 3" key="1">
    <citation type="submission" date="2019-04" db="EMBL/GenBank/DDBJ databases">
        <title>Crypto-aerobic microbial life in anoxic (sulfidic) marine sediments.</title>
        <authorList>
            <person name="Bhattacharya S."/>
            <person name="Roy C."/>
            <person name="Mondal N."/>
            <person name="Sarkar J."/>
            <person name="Mandal S."/>
            <person name="Rameez M.J."/>
            <person name="Ghosh W."/>
        </authorList>
    </citation>
    <scope>NUCLEOTIDE SEQUENCE [LARGE SCALE GENOMIC DNA]</scope>
    <source>
        <strain evidence="2 3">SBBB</strain>
    </source>
</reference>
<keyword evidence="1" id="KW-1133">Transmembrane helix</keyword>
<dbReference type="InterPro" id="IPR008526">
    <property type="entry name" value="YedI"/>
</dbReference>